<evidence type="ECO:0000256" key="2">
    <source>
        <dbReference type="ARBA" id="ARBA00022827"/>
    </source>
</evidence>
<dbReference type="PANTHER" id="PTHR46720">
    <property type="entry name" value="HYDROXYLASE, PUTATIVE (AFU_ORTHOLOGUE AFUA_3G01460)-RELATED"/>
    <property type="match status" value="1"/>
</dbReference>
<dbReference type="PRINTS" id="PR00420">
    <property type="entry name" value="RNGMNOXGNASE"/>
</dbReference>
<dbReference type="Pfam" id="PF01494">
    <property type="entry name" value="FAD_binding_3"/>
    <property type="match status" value="1"/>
</dbReference>
<protein>
    <submittedName>
        <fullName evidence="5">FAD/NAD(P)-binding domain-containing protein</fullName>
    </submittedName>
</protein>
<reference evidence="5" key="1">
    <citation type="journal article" date="2018" name="Genome Biol. Evol.">
        <title>Genomics and development of Lentinus tigrinus, a white-rot wood-decaying mushroom with dimorphic fruiting bodies.</title>
        <authorList>
            <person name="Wu B."/>
            <person name="Xu Z."/>
            <person name="Knudson A."/>
            <person name="Carlson A."/>
            <person name="Chen N."/>
            <person name="Kovaka S."/>
            <person name="LaButti K."/>
            <person name="Lipzen A."/>
            <person name="Pennachio C."/>
            <person name="Riley R."/>
            <person name="Schakwitz W."/>
            <person name="Umezawa K."/>
            <person name="Ohm R.A."/>
            <person name="Grigoriev I.V."/>
            <person name="Nagy L.G."/>
            <person name="Gibbons J."/>
            <person name="Hibbett D."/>
        </authorList>
    </citation>
    <scope>NUCLEOTIDE SEQUENCE [LARGE SCALE GENOMIC DNA]</scope>
    <source>
        <strain evidence="5">ALCF2SS1-6</strain>
    </source>
</reference>
<dbReference type="AlphaFoldDB" id="A0A5C2SE89"/>
<dbReference type="InterPro" id="IPR051104">
    <property type="entry name" value="FAD_monoxygenase"/>
</dbReference>
<evidence type="ECO:0000259" key="4">
    <source>
        <dbReference type="Pfam" id="PF01494"/>
    </source>
</evidence>
<dbReference type="STRING" id="1328759.A0A5C2SE89"/>
<dbReference type="EMBL" id="ML122260">
    <property type="protein sequence ID" value="RPD62092.1"/>
    <property type="molecule type" value="Genomic_DNA"/>
</dbReference>
<gene>
    <name evidence="5" type="ORF">L227DRAFT_592664</name>
</gene>
<keyword evidence="6" id="KW-1185">Reference proteome</keyword>
<dbReference type="Gene3D" id="3.50.50.60">
    <property type="entry name" value="FAD/NAD(P)-binding domain"/>
    <property type="match status" value="1"/>
</dbReference>
<dbReference type="OrthoDB" id="417877at2759"/>
<sequence length="456" mass="50660">MAESDMPKFRVAIVGAGLTGVFLAVCLEKYAPNVEFDIYEGASQMLEIGAGIVMQSRPWTMMQATGLDKDLLKIAGDGERPAVVVLFRKSDQVDGFQFSQQTDTDTSYPFHRGEVHKAFLDRLHASDRIHLRKRFVSYVQPANGMGPIEVRFQDGTTATCDILVGADGVRSAVRASMYSQLAQAAEAEGKQQEADDLKHHISPVFSGATIYRTVINKTGEIAAHPAFNRSGLVFYCGKDKHLLTYPISQGRILNVAAVIRVRDQEGDIYPGPWSSVVNRDEYANEFKGWEPDVGEIVKHMDNAQKWAINVVTKLPTYVDGRVALLGDAAHGMGPHQGAGAGQGFEDGFLLAQFLGRPEVTRETMQIALQVYDEIRRPLSQKVAAFSHMSGMLHLLQDPERISQEDEPEHELTLEELRKIGDKIERVKDWRRVSSLLDESKVSMQRLMDAVSTAQTR</sequence>
<keyword evidence="3" id="KW-0560">Oxidoreductase</keyword>
<keyword evidence="2" id="KW-0274">FAD</keyword>
<organism evidence="5 6">
    <name type="scientific">Lentinus tigrinus ALCF2SS1-6</name>
    <dbReference type="NCBI Taxonomy" id="1328759"/>
    <lineage>
        <taxon>Eukaryota</taxon>
        <taxon>Fungi</taxon>
        <taxon>Dikarya</taxon>
        <taxon>Basidiomycota</taxon>
        <taxon>Agaricomycotina</taxon>
        <taxon>Agaricomycetes</taxon>
        <taxon>Polyporales</taxon>
        <taxon>Polyporaceae</taxon>
        <taxon>Lentinus</taxon>
    </lineage>
</organism>
<dbReference type="GO" id="GO:0044550">
    <property type="term" value="P:secondary metabolite biosynthetic process"/>
    <property type="evidence" value="ECO:0007669"/>
    <property type="project" value="TreeGrafter"/>
</dbReference>
<dbReference type="PANTHER" id="PTHR46720:SF3">
    <property type="entry name" value="FAD-BINDING DOMAIN-CONTAINING PROTEIN-RELATED"/>
    <property type="match status" value="1"/>
</dbReference>
<dbReference type="InterPro" id="IPR036188">
    <property type="entry name" value="FAD/NAD-bd_sf"/>
</dbReference>
<dbReference type="InterPro" id="IPR002938">
    <property type="entry name" value="FAD-bd"/>
</dbReference>
<dbReference type="GO" id="GO:0071949">
    <property type="term" value="F:FAD binding"/>
    <property type="evidence" value="ECO:0007669"/>
    <property type="project" value="InterPro"/>
</dbReference>
<evidence type="ECO:0000256" key="1">
    <source>
        <dbReference type="ARBA" id="ARBA00022630"/>
    </source>
</evidence>
<dbReference type="GO" id="GO:0016491">
    <property type="term" value="F:oxidoreductase activity"/>
    <property type="evidence" value="ECO:0007669"/>
    <property type="project" value="UniProtKB-KW"/>
</dbReference>
<feature type="domain" description="FAD-binding" evidence="4">
    <location>
        <begin position="9"/>
        <end position="385"/>
    </location>
</feature>
<keyword evidence="1" id="KW-0285">Flavoprotein</keyword>
<accession>A0A5C2SE89</accession>
<dbReference type="SUPFAM" id="SSF54373">
    <property type="entry name" value="FAD-linked reductases, C-terminal domain"/>
    <property type="match status" value="1"/>
</dbReference>
<dbReference type="SUPFAM" id="SSF51905">
    <property type="entry name" value="FAD/NAD(P)-binding domain"/>
    <property type="match status" value="1"/>
</dbReference>
<evidence type="ECO:0000256" key="3">
    <source>
        <dbReference type="ARBA" id="ARBA00023002"/>
    </source>
</evidence>
<dbReference type="Proteomes" id="UP000313359">
    <property type="component" value="Unassembled WGS sequence"/>
</dbReference>
<evidence type="ECO:0000313" key="5">
    <source>
        <dbReference type="EMBL" id="RPD62092.1"/>
    </source>
</evidence>
<name>A0A5C2SE89_9APHY</name>
<proteinExistence type="predicted"/>
<evidence type="ECO:0000313" key="6">
    <source>
        <dbReference type="Proteomes" id="UP000313359"/>
    </source>
</evidence>